<reference evidence="2" key="1">
    <citation type="submission" date="2022-11" db="UniProtKB">
        <authorList>
            <consortium name="WormBaseParasite"/>
        </authorList>
    </citation>
    <scope>IDENTIFICATION</scope>
</reference>
<accession>A0AC34EZL2</accession>
<evidence type="ECO:0000313" key="1">
    <source>
        <dbReference type="Proteomes" id="UP000887579"/>
    </source>
</evidence>
<proteinExistence type="predicted"/>
<sequence>MNFLFKYVKNRVLICSIFIKTDEAHPSKAEDCIEATRKISKISLGHHVIVCIPLNSTIQYMPPITELIKKLMYTTRGYPLPDFFFNEAQALFDYNHVSRGRAVNIFRTWKNYKFEKTYVSLFVELPKADHNYDLFGSENGLHLVIKLKKLLFIIKNEKWLNDDVKNFDEDLLPQDLKTISEQLSVIFHSLQFAHEKHFPPTMLPLLYAYCCAYEKTFFSIITSTKYLPIPEQYLEHHISFAINILENITYKKHENLWFIEMNDENSKEIKRKYLKSEWYILTNNETKYMTEQIYNEKMIWIFSEEKKWREATEPVLIYNSKDEYLLGITNPQKIIGNTNETGHIYLSSCECNEGGLKAWICSQCKTALKMIRSGDVMCECGIQLKDNLLKKCFTCINAPVANDVAEKNKNTAPEIALPLPPTENHDLIQKTLANIKKCTPPPTPAVTTPTSEASKLIVQSLPSTPTKLIVLSLPKANTPSEQKHIIQVKKNFNILFIGQSGAGKSMLVNSIYNYLSYNFEEVSKAETVDCILPCQFQLQTPDFKKLVFKAGPDDKNENYNDSGESVTQHPKVYNFKTEKYDCQIIDTPGLGDTRGAKQDEYNLNLIRNAIIDIKELHSICFVMPSNISKLTSNFEVNMRDLLSLFPKTALKHVFFFFTYANSTFFTIGDTRSSLEEFISTFKATNNAEIPFGIENVCCVDSEAFMYFIATKQGHKYQNRDLESFRISWDKSKAAIETFLGKLENVNPIKSDDILMTYELEQIGTMLRQENNDALKNVVEHVLTTISQISMTSKFNLAKKPSVEPMNNSQKPELFFALEICQKHVVDPNLKQLIQKLIEAYGDKKEADKVVEKIEKQNGDIKRASLESNKSLEKEPRPDPPKRIQSTWPCVERLKVITERLGKEWEASKISKHLMEHILNVQIAGNLQKDDINTSKLKESLDFLLMEVNGELYDMMKEFIDGC</sequence>
<dbReference type="WBParaSite" id="ES5_v2.g10187.t1">
    <property type="protein sequence ID" value="ES5_v2.g10187.t1"/>
    <property type="gene ID" value="ES5_v2.g10187"/>
</dbReference>
<protein>
    <submittedName>
        <fullName evidence="2">G domain-containing protein</fullName>
    </submittedName>
</protein>
<organism evidence="1 2">
    <name type="scientific">Panagrolaimus sp. ES5</name>
    <dbReference type="NCBI Taxonomy" id="591445"/>
    <lineage>
        <taxon>Eukaryota</taxon>
        <taxon>Metazoa</taxon>
        <taxon>Ecdysozoa</taxon>
        <taxon>Nematoda</taxon>
        <taxon>Chromadorea</taxon>
        <taxon>Rhabditida</taxon>
        <taxon>Tylenchina</taxon>
        <taxon>Panagrolaimomorpha</taxon>
        <taxon>Panagrolaimoidea</taxon>
        <taxon>Panagrolaimidae</taxon>
        <taxon>Panagrolaimus</taxon>
    </lineage>
</organism>
<name>A0AC34EZL2_9BILA</name>
<dbReference type="Proteomes" id="UP000887579">
    <property type="component" value="Unplaced"/>
</dbReference>
<evidence type="ECO:0000313" key="2">
    <source>
        <dbReference type="WBParaSite" id="ES5_v2.g10187.t1"/>
    </source>
</evidence>